<sequence length="635" mass="71494">MYSVSSVSSLELGHHNGQKNNVDGIVAEFVRRLLTKQAITAFSALISKHKPPGPQQPAFNRPKPLKILYNYRKRVLQYCTIRCTNGVSPKNGGNAYLYILFWISPGSTIVGLVYLYGQMAGCFRTPRCDHAVRSHENNGILPNFHEVEGQVPAMFFRWVFLASPCRRKQIVDVRRAAISSEYKDLYICTIRPSHRKCSPHYSAAVMLSLSRGRVVLLHQQFQFENQLDPFHASRPNLQAFALAADADNSSMVLSQAAHGKESHTMLDIDFRGTAAAERRDAVMEPAIQTRGFDSEPMRPSRNPVRIRGVDEVAADFENIRQPYFITYHPLLLHTFTASYANQGDVRPPLNTEREKHVRSLNNAAFYIVQHCLSISIQEVAPGSLVCIPVENSVITGAPGWATYAKRGGANELLLLRKLPRHTYLTTRRHGGSVHQRLTQYNAKGIEGHLVSYYKLQAIQSYQALPQLFRQNTTACYNPFSICSVTLVLASVAIVALLFVCFAFPSVFLFEFWSTFLTALLSFLTLLSFWKMVYLLLWMGLGTNAPMSLPPLGSPADIILLDGTKLTILYGLLVVYDPEEETEIMLPVWLDRNYSEPLEKGFMADKRNHIQSYLGRPIDRMIFLTPGSTPFSLVLQ</sequence>
<proteinExistence type="predicted"/>
<organism evidence="1 2">
    <name type="scientific">Lindgomyces ingoldianus</name>
    <dbReference type="NCBI Taxonomy" id="673940"/>
    <lineage>
        <taxon>Eukaryota</taxon>
        <taxon>Fungi</taxon>
        <taxon>Dikarya</taxon>
        <taxon>Ascomycota</taxon>
        <taxon>Pezizomycotina</taxon>
        <taxon>Dothideomycetes</taxon>
        <taxon>Pleosporomycetidae</taxon>
        <taxon>Pleosporales</taxon>
        <taxon>Lindgomycetaceae</taxon>
        <taxon>Lindgomyces</taxon>
    </lineage>
</organism>
<dbReference type="EMBL" id="MU003495">
    <property type="protein sequence ID" value="KAF2475941.1"/>
    <property type="molecule type" value="Genomic_DNA"/>
</dbReference>
<evidence type="ECO:0000313" key="1">
    <source>
        <dbReference type="EMBL" id="KAF2475941.1"/>
    </source>
</evidence>
<protein>
    <submittedName>
        <fullName evidence="1">Uncharacterized protein</fullName>
    </submittedName>
</protein>
<gene>
    <name evidence="1" type="ORF">BDR25DRAFT_350216</name>
</gene>
<accession>A0ACB6RBU4</accession>
<evidence type="ECO:0000313" key="2">
    <source>
        <dbReference type="Proteomes" id="UP000799755"/>
    </source>
</evidence>
<dbReference type="Proteomes" id="UP000799755">
    <property type="component" value="Unassembled WGS sequence"/>
</dbReference>
<reference evidence="1" key="1">
    <citation type="journal article" date="2020" name="Stud. Mycol.">
        <title>101 Dothideomycetes genomes: a test case for predicting lifestyles and emergence of pathogens.</title>
        <authorList>
            <person name="Haridas S."/>
            <person name="Albert R."/>
            <person name="Binder M."/>
            <person name="Bloem J."/>
            <person name="Labutti K."/>
            <person name="Salamov A."/>
            <person name="Andreopoulos B."/>
            <person name="Baker S."/>
            <person name="Barry K."/>
            <person name="Bills G."/>
            <person name="Bluhm B."/>
            <person name="Cannon C."/>
            <person name="Castanera R."/>
            <person name="Culley D."/>
            <person name="Daum C."/>
            <person name="Ezra D."/>
            <person name="Gonzalez J."/>
            <person name="Henrissat B."/>
            <person name="Kuo A."/>
            <person name="Liang C."/>
            <person name="Lipzen A."/>
            <person name="Lutzoni F."/>
            <person name="Magnuson J."/>
            <person name="Mondo S."/>
            <person name="Nolan M."/>
            <person name="Ohm R."/>
            <person name="Pangilinan J."/>
            <person name="Park H.-J."/>
            <person name="Ramirez L."/>
            <person name="Alfaro M."/>
            <person name="Sun H."/>
            <person name="Tritt A."/>
            <person name="Yoshinaga Y."/>
            <person name="Zwiers L.-H."/>
            <person name="Turgeon B."/>
            <person name="Goodwin S."/>
            <person name="Spatafora J."/>
            <person name="Crous P."/>
            <person name="Grigoriev I."/>
        </authorList>
    </citation>
    <scope>NUCLEOTIDE SEQUENCE</scope>
    <source>
        <strain evidence="1">ATCC 200398</strain>
    </source>
</reference>
<comment type="caution">
    <text evidence="1">The sequence shown here is derived from an EMBL/GenBank/DDBJ whole genome shotgun (WGS) entry which is preliminary data.</text>
</comment>
<keyword evidence="2" id="KW-1185">Reference proteome</keyword>
<name>A0ACB6RBU4_9PLEO</name>